<dbReference type="InterPro" id="IPR036737">
    <property type="entry name" value="OmpA-like_sf"/>
</dbReference>
<comment type="caution">
    <text evidence="6">The sequence shown here is derived from an EMBL/GenBank/DDBJ whole genome shotgun (WGS) entry which is preliminary data.</text>
</comment>
<reference evidence="7" key="1">
    <citation type="journal article" date="2019" name="Int. J. Syst. Evol. Microbiol.">
        <title>The Global Catalogue of Microorganisms (GCM) 10K type strain sequencing project: providing services to taxonomists for standard genome sequencing and annotation.</title>
        <authorList>
            <consortium name="The Broad Institute Genomics Platform"/>
            <consortium name="The Broad Institute Genome Sequencing Center for Infectious Disease"/>
            <person name="Wu L."/>
            <person name="Ma J."/>
        </authorList>
    </citation>
    <scope>NUCLEOTIDE SEQUENCE [LARGE SCALE GENOMIC DNA]</scope>
    <source>
        <strain evidence="7">KCTC 52490</strain>
    </source>
</reference>
<dbReference type="Proteomes" id="UP001597512">
    <property type="component" value="Unassembled WGS sequence"/>
</dbReference>
<dbReference type="PRINTS" id="PR01021">
    <property type="entry name" value="OMPADOMAIN"/>
</dbReference>
<dbReference type="EMBL" id="JBHUOM010000001">
    <property type="protein sequence ID" value="MFD2932978.1"/>
    <property type="molecule type" value="Genomic_DNA"/>
</dbReference>
<keyword evidence="7" id="KW-1185">Reference proteome</keyword>
<proteinExistence type="predicted"/>
<dbReference type="InterPro" id="IPR050330">
    <property type="entry name" value="Bact_OuterMem_StrucFunc"/>
</dbReference>
<dbReference type="SUPFAM" id="SSF103088">
    <property type="entry name" value="OmpA-like"/>
    <property type="match status" value="1"/>
</dbReference>
<evidence type="ECO:0000256" key="2">
    <source>
        <dbReference type="ARBA" id="ARBA00023136"/>
    </source>
</evidence>
<gene>
    <name evidence="6" type="ORF">ACFS25_04250</name>
</gene>
<evidence type="ECO:0000259" key="5">
    <source>
        <dbReference type="PROSITE" id="PS51123"/>
    </source>
</evidence>
<dbReference type="PROSITE" id="PS51123">
    <property type="entry name" value="OMPA_2"/>
    <property type="match status" value="1"/>
</dbReference>
<dbReference type="RefSeq" id="WP_381497160.1">
    <property type="nucleotide sequence ID" value="NZ_JBHUOM010000001.1"/>
</dbReference>
<evidence type="ECO:0000313" key="6">
    <source>
        <dbReference type="EMBL" id="MFD2932978.1"/>
    </source>
</evidence>
<dbReference type="Pfam" id="PF00691">
    <property type="entry name" value="OmpA"/>
    <property type="match status" value="1"/>
</dbReference>
<protein>
    <submittedName>
        <fullName evidence="6">OmpA family protein</fullName>
    </submittedName>
</protein>
<evidence type="ECO:0000256" key="4">
    <source>
        <dbReference type="PROSITE-ProRule" id="PRU00473"/>
    </source>
</evidence>
<dbReference type="PANTHER" id="PTHR30329">
    <property type="entry name" value="STATOR ELEMENT OF FLAGELLAR MOTOR COMPLEX"/>
    <property type="match status" value="1"/>
</dbReference>
<name>A0ABW6AFS7_9BACT</name>
<dbReference type="InterPro" id="IPR006665">
    <property type="entry name" value="OmpA-like"/>
</dbReference>
<dbReference type="PANTHER" id="PTHR30329:SF21">
    <property type="entry name" value="LIPOPROTEIN YIAD-RELATED"/>
    <property type="match status" value="1"/>
</dbReference>
<comment type="subcellular location">
    <subcellularLocation>
        <location evidence="1">Cell outer membrane</location>
    </subcellularLocation>
</comment>
<evidence type="ECO:0000256" key="1">
    <source>
        <dbReference type="ARBA" id="ARBA00004442"/>
    </source>
</evidence>
<evidence type="ECO:0000313" key="7">
    <source>
        <dbReference type="Proteomes" id="UP001597512"/>
    </source>
</evidence>
<keyword evidence="2 4" id="KW-0472">Membrane</keyword>
<dbReference type="CDD" id="cd07185">
    <property type="entry name" value="OmpA_C-like"/>
    <property type="match status" value="1"/>
</dbReference>
<dbReference type="InterPro" id="IPR006664">
    <property type="entry name" value="OMP_bac"/>
</dbReference>
<sequence length="404" mass="44224">MNKWLLLRYIGLAILATAWHGLFDDVFISHSDLDVCSITTETWDRKLPTIVPLSRADSGRKTKPSVLTIKAFAGEISKPLPSAVVVIRSRATGKTEQFALPNGQLERTFTSPDEVFMEVSAAGYSSVKRNMTIALSPQGNRYEFDAELDRTGINLTIWAVDRQTDKIIPDARFTLSGKAAGITSVTLTPDATTGLSKIHLPAKGTYLLSSTAEGYANFAKSIKLDSIQNEARFILAKHPPAETKPPSRTAAVAASEVPKVKPVVPTAPTAPITTNAASVSTVTAKPFKQIEKGKPIQLSNIYFDQSSPVLRPQSYPELDQLYEVLVENPSVQIEIRGHTDNQGDFDLNTKLSRDRCQSIIDYLAGKGIVKSRLKAVGRGPIDPVAPNNNEENRKKNRRVEFVVL</sequence>
<organism evidence="6 7">
    <name type="scientific">Spirosoma flavum</name>
    <dbReference type="NCBI Taxonomy" id="2048557"/>
    <lineage>
        <taxon>Bacteria</taxon>
        <taxon>Pseudomonadati</taxon>
        <taxon>Bacteroidota</taxon>
        <taxon>Cytophagia</taxon>
        <taxon>Cytophagales</taxon>
        <taxon>Cytophagaceae</taxon>
        <taxon>Spirosoma</taxon>
    </lineage>
</organism>
<keyword evidence="3" id="KW-0998">Cell outer membrane</keyword>
<evidence type="ECO:0000256" key="3">
    <source>
        <dbReference type="ARBA" id="ARBA00023237"/>
    </source>
</evidence>
<feature type="domain" description="OmpA-like" evidence="5">
    <location>
        <begin position="290"/>
        <end position="404"/>
    </location>
</feature>
<accession>A0ABW6AFS7</accession>
<dbReference type="Gene3D" id="3.30.1330.60">
    <property type="entry name" value="OmpA-like domain"/>
    <property type="match status" value="1"/>
</dbReference>